<dbReference type="EMBL" id="WIGO01000580">
    <property type="protein sequence ID" value="KAF6808439.1"/>
    <property type="molecule type" value="Genomic_DNA"/>
</dbReference>
<evidence type="ECO:0000313" key="3">
    <source>
        <dbReference type="Proteomes" id="UP000654918"/>
    </source>
</evidence>
<keyword evidence="3" id="KW-1185">Reference proteome</keyword>
<organism evidence="2 3">
    <name type="scientific">Colletotrichum plurivorum</name>
    <dbReference type="NCBI Taxonomy" id="2175906"/>
    <lineage>
        <taxon>Eukaryota</taxon>
        <taxon>Fungi</taxon>
        <taxon>Dikarya</taxon>
        <taxon>Ascomycota</taxon>
        <taxon>Pezizomycotina</taxon>
        <taxon>Sordariomycetes</taxon>
        <taxon>Hypocreomycetidae</taxon>
        <taxon>Glomerellales</taxon>
        <taxon>Glomerellaceae</taxon>
        <taxon>Colletotrichum</taxon>
        <taxon>Colletotrichum orchidearum species complex</taxon>
    </lineage>
</organism>
<proteinExistence type="predicted"/>
<reference evidence="2" key="1">
    <citation type="journal article" date="2020" name="Phytopathology">
        <title>Genome Sequence Resources of Colletotrichum truncatum, C. plurivorum, C. musicola, and C. sojae: Four Species Pathogenic to Soybean (Glycine max).</title>
        <authorList>
            <person name="Rogerio F."/>
            <person name="Boufleur T.R."/>
            <person name="Ciampi-Guillardi M."/>
            <person name="Sukno S.A."/>
            <person name="Thon M.R."/>
            <person name="Massola Junior N.S."/>
            <person name="Baroncelli R."/>
        </authorList>
    </citation>
    <scope>NUCLEOTIDE SEQUENCE</scope>
    <source>
        <strain evidence="2">LFN00145</strain>
    </source>
</reference>
<dbReference type="Pfam" id="PF13358">
    <property type="entry name" value="DDE_3"/>
    <property type="match status" value="1"/>
</dbReference>
<dbReference type="PANTHER" id="PTHR46564:SF1">
    <property type="entry name" value="TRANSPOSASE"/>
    <property type="match status" value="1"/>
</dbReference>
<accession>A0A8H6J8E3</accession>
<evidence type="ECO:0000259" key="1">
    <source>
        <dbReference type="Pfam" id="PF13358"/>
    </source>
</evidence>
<dbReference type="AlphaFoldDB" id="A0A8H6J8E3"/>
<feature type="domain" description="Tc1-like transposase DDE" evidence="1">
    <location>
        <begin position="81"/>
        <end position="158"/>
    </location>
</feature>
<sequence length="188" mass="22094">MTARIQRALCDMLIKHPYMYRSEMADSLYRHFGTRISERSIGRTLRSIGWTRKTIRRIAQQRNDDLRDHYLHRISQYQSYQLVFVDESGCDRRAGYRRWGWSPKGSSPVEITKFSRGKRWHNLPAYAQDGIVLRRVYQGSTDSDLFEDSIAQLLHHCGRYPGCSSVGHFRIWPLKAHLLNGAYRARGF</sequence>
<dbReference type="Proteomes" id="UP000654918">
    <property type="component" value="Unassembled WGS sequence"/>
</dbReference>
<name>A0A8H6J8E3_9PEZI</name>
<gene>
    <name evidence="2" type="ORF">CPLU01_15672</name>
</gene>
<dbReference type="InterPro" id="IPR038717">
    <property type="entry name" value="Tc1-like_DDE_dom"/>
</dbReference>
<comment type="caution">
    <text evidence="2">The sequence shown here is derived from an EMBL/GenBank/DDBJ whole genome shotgun (WGS) entry which is preliminary data.</text>
</comment>
<protein>
    <recommendedName>
        <fullName evidence="1">Tc1-like transposase DDE domain-containing protein</fullName>
    </recommendedName>
</protein>
<dbReference type="PANTHER" id="PTHR46564">
    <property type="entry name" value="TRANSPOSASE"/>
    <property type="match status" value="1"/>
</dbReference>
<evidence type="ECO:0000313" key="2">
    <source>
        <dbReference type="EMBL" id="KAF6808439.1"/>
    </source>
</evidence>